<dbReference type="GO" id="GO:0031593">
    <property type="term" value="F:polyubiquitin modification-dependent protein binding"/>
    <property type="evidence" value="ECO:0007669"/>
    <property type="project" value="UniProtKB-UniRule"/>
</dbReference>
<dbReference type="SUPFAM" id="SSF54236">
    <property type="entry name" value="Ubiquitin-like"/>
    <property type="match status" value="1"/>
</dbReference>
<dbReference type="PRINTS" id="PR01839">
    <property type="entry name" value="RAD23PROTEIN"/>
</dbReference>
<dbReference type="CDD" id="cd14281">
    <property type="entry name" value="UBA2_Rad23_like"/>
    <property type="match status" value="1"/>
</dbReference>
<dbReference type="AlphaFoldDB" id="A0A9W7YC23"/>
<keyword evidence="5" id="KW-0963">Cytoplasm</keyword>
<dbReference type="GO" id="GO:0043130">
    <property type="term" value="F:ubiquitin binding"/>
    <property type="evidence" value="ECO:0007669"/>
    <property type="project" value="UniProtKB-UniRule"/>
</dbReference>
<dbReference type="InterPro" id="IPR004806">
    <property type="entry name" value="Rad23"/>
</dbReference>
<dbReference type="GO" id="GO:0006289">
    <property type="term" value="P:nucleotide-excision repair"/>
    <property type="evidence" value="ECO:0007669"/>
    <property type="project" value="UniProtKB-UniRule"/>
</dbReference>
<evidence type="ECO:0000256" key="1">
    <source>
        <dbReference type="ARBA" id="ARBA00022737"/>
    </source>
</evidence>
<feature type="domain" description="UBA" evidence="7">
    <location>
        <begin position="166"/>
        <end position="206"/>
    </location>
</feature>
<dbReference type="CDD" id="cd01805">
    <property type="entry name" value="Ubl_Rad23"/>
    <property type="match status" value="1"/>
</dbReference>
<proteinExistence type="inferred from homology"/>
<dbReference type="GO" id="GO:0005654">
    <property type="term" value="C:nucleoplasm"/>
    <property type="evidence" value="ECO:0007669"/>
    <property type="project" value="TreeGrafter"/>
</dbReference>
<feature type="region of interest" description="Disordered" evidence="6">
    <location>
        <begin position="216"/>
        <end position="256"/>
    </location>
</feature>
<reference evidence="9" key="1">
    <citation type="submission" date="2022-07" db="EMBL/GenBank/DDBJ databases">
        <title>Phylogenomic reconstructions and comparative analyses of Kickxellomycotina fungi.</title>
        <authorList>
            <person name="Reynolds N.K."/>
            <person name="Stajich J.E."/>
            <person name="Barry K."/>
            <person name="Grigoriev I.V."/>
            <person name="Crous P."/>
            <person name="Smith M.E."/>
        </authorList>
    </citation>
    <scope>NUCLEOTIDE SEQUENCE</scope>
    <source>
        <strain evidence="9">BCRC 34381</strain>
    </source>
</reference>
<keyword evidence="10" id="KW-1185">Reference proteome</keyword>
<name>A0A9W7YC23_9FUNG</name>
<comment type="subcellular location">
    <subcellularLocation>
        <location evidence="5">Nucleus</location>
    </subcellularLocation>
    <subcellularLocation>
        <location evidence="5">Cytoplasm</location>
    </subcellularLocation>
</comment>
<dbReference type="FunFam" id="1.10.8.10:FF:000002">
    <property type="entry name" value="UV excision repair protein RAD23 homolog"/>
    <property type="match status" value="1"/>
</dbReference>
<evidence type="ECO:0000259" key="7">
    <source>
        <dbReference type="PROSITE" id="PS50030"/>
    </source>
</evidence>
<dbReference type="Pfam" id="PF00240">
    <property type="entry name" value="ubiquitin"/>
    <property type="match status" value="1"/>
</dbReference>
<dbReference type="GO" id="GO:0003684">
    <property type="term" value="F:damaged DNA binding"/>
    <property type="evidence" value="ECO:0007669"/>
    <property type="project" value="UniProtKB-UniRule"/>
</dbReference>
<keyword evidence="3 5" id="KW-0234">DNA repair</keyword>
<dbReference type="InterPro" id="IPR036353">
    <property type="entry name" value="XPC-bd_sf"/>
</dbReference>
<dbReference type="InterPro" id="IPR015360">
    <property type="entry name" value="XPC-bd"/>
</dbReference>
<evidence type="ECO:0000256" key="5">
    <source>
        <dbReference type="RuleBase" id="RU367049"/>
    </source>
</evidence>
<dbReference type="OrthoDB" id="419317at2759"/>
<dbReference type="PROSITE" id="PS50053">
    <property type="entry name" value="UBIQUITIN_2"/>
    <property type="match status" value="1"/>
</dbReference>
<evidence type="ECO:0000256" key="3">
    <source>
        <dbReference type="ARBA" id="ARBA00023204"/>
    </source>
</evidence>
<dbReference type="SMART" id="SM00213">
    <property type="entry name" value="UBQ"/>
    <property type="match status" value="1"/>
</dbReference>
<accession>A0A9W7YC23</accession>
<dbReference type="GO" id="GO:0005829">
    <property type="term" value="C:cytosol"/>
    <property type="evidence" value="ECO:0007669"/>
    <property type="project" value="TreeGrafter"/>
</dbReference>
<dbReference type="GO" id="GO:0043161">
    <property type="term" value="P:proteasome-mediated ubiquitin-dependent protein catabolic process"/>
    <property type="evidence" value="ECO:0007669"/>
    <property type="project" value="UniProtKB-UniRule"/>
</dbReference>
<dbReference type="NCBIfam" id="TIGR00601">
    <property type="entry name" value="rad23"/>
    <property type="match status" value="1"/>
</dbReference>
<sequence length="407" mass="43725">MNIKLKTLQQKEFQLEVELADTIGAVKEKIESSQGFPAATQKLIYSGKILTDGQTIEGIGIKESEFMVVMTAKPKPGAAKPKAAEAAVAATPAPTAQPPAQVAAPAAQRTGSIAAGSRAEPVTPSPPARVLGSQALGTGASDEAAEATGDGAQPSGTGSSQFLSGEEYETAISNMVEMGYAREHCVKAMRASFNNADRAVEYLLNGIPEAALAMGNNQAAAQQPQQQPQPQQQQPGNLFQQAQQQLQQQGTQAGVGEQGLSQLQRLRDTPQFQQLQQLVREDPQMLSQVLTQLARQRPELVELISTHEEEFLQMLLEGMSDEEMAALTQNSEFAGMDFGSDDEGDDGSGRQDPHLIRVTQSEKEAIDRLEGLGFAREVVIQAYMACDKNEELAANYLFDYGNEDDTD</sequence>
<evidence type="ECO:0000256" key="6">
    <source>
        <dbReference type="SAM" id="MobiDB-lite"/>
    </source>
</evidence>
<dbReference type="Gene3D" id="1.10.10.540">
    <property type="entry name" value="XPC-binding domain"/>
    <property type="match status" value="1"/>
</dbReference>
<dbReference type="Pfam" id="PF00627">
    <property type="entry name" value="UBA"/>
    <property type="match status" value="2"/>
</dbReference>
<dbReference type="Proteomes" id="UP001143981">
    <property type="component" value="Unassembled WGS sequence"/>
</dbReference>
<gene>
    <name evidence="9" type="primary">RAD23</name>
    <name evidence="9" type="ORF">LPJ61_000243</name>
</gene>
<organism evidence="9 10">
    <name type="scientific">Coemansia biformis</name>
    <dbReference type="NCBI Taxonomy" id="1286918"/>
    <lineage>
        <taxon>Eukaryota</taxon>
        <taxon>Fungi</taxon>
        <taxon>Fungi incertae sedis</taxon>
        <taxon>Zoopagomycota</taxon>
        <taxon>Kickxellomycotina</taxon>
        <taxon>Kickxellomycetes</taxon>
        <taxon>Kickxellales</taxon>
        <taxon>Kickxellaceae</taxon>
        <taxon>Coemansia</taxon>
    </lineage>
</organism>
<feature type="region of interest" description="Disordered" evidence="6">
    <location>
        <begin position="334"/>
        <end position="355"/>
    </location>
</feature>
<keyword evidence="2 5" id="KW-0227">DNA damage</keyword>
<dbReference type="InterPro" id="IPR029071">
    <property type="entry name" value="Ubiquitin-like_domsf"/>
</dbReference>
<evidence type="ECO:0000259" key="8">
    <source>
        <dbReference type="PROSITE" id="PS50053"/>
    </source>
</evidence>
<dbReference type="SUPFAM" id="SSF46934">
    <property type="entry name" value="UBA-like"/>
    <property type="match status" value="2"/>
</dbReference>
<dbReference type="GO" id="GO:0070628">
    <property type="term" value="F:proteasome binding"/>
    <property type="evidence" value="ECO:0007669"/>
    <property type="project" value="TreeGrafter"/>
</dbReference>
<dbReference type="PANTHER" id="PTHR10621:SF0">
    <property type="entry name" value="UV EXCISION REPAIR PROTEIN RAD23"/>
    <property type="match status" value="1"/>
</dbReference>
<evidence type="ECO:0000313" key="9">
    <source>
        <dbReference type="EMBL" id="KAJ1735984.1"/>
    </source>
</evidence>
<feature type="domain" description="Ubiquitin-like" evidence="8">
    <location>
        <begin position="1"/>
        <end position="76"/>
    </location>
</feature>
<dbReference type="EMBL" id="JANBOI010000006">
    <property type="protein sequence ID" value="KAJ1735984.1"/>
    <property type="molecule type" value="Genomic_DNA"/>
</dbReference>
<dbReference type="InterPro" id="IPR000626">
    <property type="entry name" value="Ubiquitin-like_dom"/>
</dbReference>
<dbReference type="PROSITE" id="PS50030">
    <property type="entry name" value="UBA"/>
    <property type="match status" value="2"/>
</dbReference>
<feature type="domain" description="UBA" evidence="7">
    <location>
        <begin position="360"/>
        <end position="400"/>
    </location>
</feature>
<dbReference type="FunFam" id="3.10.20.90:FF:000254">
    <property type="entry name" value="UV excision repair protein Rad23"/>
    <property type="match status" value="1"/>
</dbReference>
<evidence type="ECO:0000256" key="4">
    <source>
        <dbReference type="ARBA" id="ARBA00023242"/>
    </source>
</evidence>
<keyword evidence="1" id="KW-0677">Repeat</keyword>
<dbReference type="InterPro" id="IPR015940">
    <property type="entry name" value="UBA"/>
</dbReference>
<dbReference type="PANTHER" id="PTHR10621">
    <property type="entry name" value="UV EXCISION REPAIR PROTEIN RAD23"/>
    <property type="match status" value="1"/>
</dbReference>
<comment type="similarity">
    <text evidence="5">Belongs to the RAD23 family.</text>
</comment>
<evidence type="ECO:0000256" key="2">
    <source>
        <dbReference type="ARBA" id="ARBA00022763"/>
    </source>
</evidence>
<feature type="compositionally biased region" description="Low complexity" evidence="6">
    <location>
        <begin position="89"/>
        <end position="107"/>
    </location>
</feature>
<dbReference type="Gene3D" id="3.10.20.90">
    <property type="entry name" value="Phosphatidylinositol 3-kinase Catalytic Subunit, Chain A, domain 1"/>
    <property type="match status" value="1"/>
</dbReference>
<comment type="function">
    <text evidence="5">Multiubiquitin chain receptor involved in modulation of proteasomal degradation. Involved in nucleotide excision repair.</text>
</comment>
<feature type="region of interest" description="Disordered" evidence="6">
    <location>
        <begin position="89"/>
        <end position="162"/>
    </location>
</feature>
<keyword evidence="4 5" id="KW-0539">Nucleus</keyword>
<dbReference type="SUPFAM" id="SSF101238">
    <property type="entry name" value="XPC-binding domain"/>
    <property type="match status" value="1"/>
</dbReference>
<dbReference type="Pfam" id="PF09280">
    <property type="entry name" value="XPC-binding"/>
    <property type="match status" value="1"/>
</dbReference>
<dbReference type="InterPro" id="IPR009060">
    <property type="entry name" value="UBA-like_sf"/>
</dbReference>
<feature type="compositionally biased region" description="Low complexity" evidence="6">
    <location>
        <begin position="216"/>
        <end position="254"/>
    </location>
</feature>
<evidence type="ECO:0000313" key="10">
    <source>
        <dbReference type="Proteomes" id="UP001143981"/>
    </source>
</evidence>
<protein>
    <recommendedName>
        <fullName evidence="5">UV excision repair protein RAD23</fullName>
    </recommendedName>
</protein>
<dbReference type="FunFam" id="1.10.8.10:FF:000003">
    <property type="entry name" value="UV excision repair protein RAD23 homolog"/>
    <property type="match status" value="1"/>
</dbReference>
<dbReference type="SMART" id="SM00165">
    <property type="entry name" value="UBA"/>
    <property type="match status" value="2"/>
</dbReference>
<dbReference type="Gene3D" id="1.10.8.10">
    <property type="entry name" value="DNA helicase RuvA subunit, C-terminal domain"/>
    <property type="match status" value="2"/>
</dbReference>
<comment type="caution">
    <text evidence="9">The sequence shown here is derived from an EMBL/GenBank/DDBJ whole genome shotgun (WGS) entry which is preliminary data.</text>
</comment>